<organism evidence="4 5">
    <name type="scientific">Candidatus Gottesmanbacteria bacterium RIFCSPLOWO2_01_FULL_46_9</name>
    <dbReference type="NCBI Taxonomy" id="1798394"/>
    <lineage>
        <taxon>Bacteria</taxon>
        <taxon>Candidatus Gottesmaniibacteriota</taxon>
    </lineage>
</organism>
<dbReference type="InterPro" id="IPR028098">
    <property type="entry name" value="Glyco_trans_4-like_N"/>
</dbReference>
<dbReference type="PANTHER" id="PTHR46401:SF2">
    <property type="entry name" value="GLYCOSYLTRANSFERASE WBBK-RELATED"/>
    <property type="match status" value="1"/>
</dbReference>
<reference evidence="4 5" key="1">
    <citation type="journal article" date="2016" name="Nat. Commun.">
        <title>Thousands of microbial genomes shed light on interconnected biogeochemical processes in an aquifer system.</title>
        <authorList>
            <person name="Anantharaman K."/>
            <person name="Brown C.T."/>
            <person name="Hug L.A."/>
            <person name="Sharon I."/>
            <person name="Castelle C.J."/>
            <person name="Probst A.J."/>
            <person name="Thomas B.C."/>
            <person name="Singh A."/>
            <person name="Wilkins M.J."/>
            <person name="Karaoz U."/>
            <person name="Brodie E.L."/>
            <person name="Williams K.H."/>
            <person name="Hubbard S.S."/>
            <person name="Banfield J.F."/>
        </authorList>
    </citation>
    <scope>NUCLEOTIDE SEQUENCE [LARGE SCALE GENOMIC DNA]</scope>
</reference>
<comment type="caution">
    <text evidence="4">The sequence shown here is derived from an EMBL/GenBank/DDBJ whole genome shotgun (WGS) entry which is preliminary data.</text>
</comment>
<dbReference type="EMBL" id="MFJX01000077">
    <property type="protein sequence ID" value="OGG29225.1"/>
    <property type="molecule type" value="Genomic_DNA"/>
</dbReference>
<dbReference type="InterPro" id="IPR001296">
    <property type="entry name" value="Glyco_trans_1"/>
</dbReference>
<keyword evidence="1" id="KW-0808">Transferase</keyword>
<dbReference type="GO" id="GO:0016757">
    <property type="term" value="F:glycosyltransferase activity"/>
    <property type="evidence" value="ECO:0007669"/>
    <property type="project" value="InterPro"/>
</dbReference>
<evidence type="ECO:0000259" key="2">
    <source>
        <dbReference type="Pfam" id="PF00534"/>
    </source>
</evidence>
<dbReference type="SUPFAM" id="SSF53756">
    <property type="entry name" value="UDP-Glycosyltransferase/glycogen phosphorylase"/>
    <property type="match status" value="1"/>
</dbReference>
<dbReference type="Proteomes" id="UP000176450">
    <property type="component" value="Unassembled WGS sequence"/>
</dbReference>
<evidence type="ECO:0008006" key="6">
    <source>
        <dbReference type="Google" id="ProtNLM"/>
    </source>
</evidence>
<feature type="domain" description="Glycosyltransferase subfamily 4-like N-terminal" evidence="3">
    <location>
        <begin position="17"/>
        <end position="175"/>
    </location>
</feature>
<evidence type="ECO:0000313" key="4">
    <source>
        <dbReference type="EMBL" id="OGG29225.1"/>
    </source>
</evidence>
<dbReference type="AlphaFoldDB" id="A0A1F6AX14"/>
<feature type="non-terminal residue" evidence="4">
    <location>
        <position position="279"/>
    </location>
</feature>
<sequence>MNILILNWRDPKHPRSGGAEIVTMNHAEAWVRQGNTVTWLTSGHSRAPGDEKIHGVNIVRRWGSLTVYLYAPWYLVVYARYVDVIVDEVHGIPFFSPFFTRKPVVVFIHEIAGEIWDFMYPFPLNNIGRILESLYFKLYRHCQFWTDAPSTINELEKRGIPRVQCKAIACPISIDKTVKQSKRIQKERAPTYLFVSRVVRMKGIEEVIKAFSFIVKEQPDAKLWIIGGGDARYVRQLHEMMDEYGIQKSASFWGRVTEDKKVDLMSRAHMLLHASVKEG</sequence>
<proteinExistence type="predicted"/>
<name>A0A1F6AX14_9BACT</name>
<gene>
    <name evidence="4" type="ORF">A3A63_03225</name>
</gene>
<evidence type="ECO:0000256" key="1">
    <source>
        <dbReference type="ARBA" id="ARBA00022679"/>
    </source>
</evidence>
<evidence type="ECO:0000313" key="5">
    <source>
        <dbReference type="Proteomes" id="UP000176450"/>
    </source>
</evidence>
<protein>
    <recommendedName>
        <fullName evidence="6">Glycosyl transferase family 1 domain-containing protein</fullName>
    </recommendedName>
</protein>
<dbReference type="CDD" id="cd03801">
    <property type="entry name" value="GT4_PimA-like"/>
    <property type="match status" value="1"/>
</dbReference>
<dbReference type="Pfam" id="PF00534">
    <property type="entry name" value="Glycos_transf_1"/>
    <property type="match status" value="1"/>
</dbReference>
<evidence type="ECO:0000259" key="3">
    <source>
        <dbReference type="Pfam" id="PF13439"/>
    </source>
</evidence>
<feature type="domain" description="Glycosyl transferase family 1" evidence="2">
    <location>
        <begin position="182"/>
        <end position="279"/>
    </location>
</feature>
<dbReference type="PANTHER" id="PTHR46401">
    <property type="entry name" value="GLYCOSYLTRANSFERASE WBBK-RELATED"/>
    <property type="match status" value="1"/>
</dbReference>
<accession>A0A1F6AX14</accession>
<dbReference type="Pfam" id="PF13439">
    <property type="entry name" value="Glyco_transf_4"/>
    <property type="match status" value="1"/>
</dbReference>
<dbReference type="Gene3D" id="3.40.50.2000">
    <property type="entry name" value="Glycogen Phosphorylase B"/>
    <property type="match status" value="2"/>
</dbReference>
<dbReference type="GO" id="GO:0009103">
    <property type="term" value="P:lipopolysaccharide biosynthetic process"/>
    <property type="evidence" value="ECO:0007669"/>
    <property type="project" value="TreeGrafter"/>
</dbReference>